<evidence type="ECO:0000256" key="3">
    <source>
        <dbReference type="ARBA" id="ARBA00023002"/>
    </source>
</evidence>
<dbReference type="GO" id="GO:0046872">
    <property type="term" value="F:metal ion binding"/>
    <property type="evidence" value="ECO:0007669"/>
    <property type="project" value="UniProtKB-KW"/>
</dbReference>
<name>A0A7H0GHZ1_9BURK</name>
<keyword evidence="3" id="KW-0560">Oxidoreductase</keyword>
<dbReference type="GO" id="GO:0016491">
    <property type="term" value="F:oxidoreductase activity"/>
    <property type="evidence" value="ECO:0007669"/>
    <property type="project" value="UniProtKB-KW"/>
</dbReference>
<evidence type="ECO:0000259" key="6">
    <source>
        <dbReference type="PROSITE" id="PS51085"/>
    </source>
</evidence>
<dbReference type="GO" id="GO:0051537">
    <property type="term" value="F:2 iron, 2 sulfur cluster binding"/>
    <property type="evidence" value="ECO:0007669"/>
    <property type="project" value="UniProtKB-KW"/>
</dbReference>
<accession>A0A7H0GHZ1</accession>
<dbReference type="Pfam" id="PF01799">
    <property type="entry name" value="Fer2_2"/>
    <property type="match status" value="1"/>
</dbReference>
<keyword evidence="2" id="KW-0479">Metal-binding</keyword>
<dbReference type="InterPro" id="IPR001041">
    <property type="entry name" value="2Fe-2S_ferredoxin-type"/>
</dbReference>
<dbReference type="Proteomes" id="UP000516028">
    <property type="component" value="Chromosome"/>
</dbReference>
<dbReference type="PANTHER" id="PTHR44379">
    <property type="entry name" value="OXIDOREDUCTASE WITH IRON-SULFUR SUBUNIT"/>
    <property type="match status" value="1"/>
</dbReference>
<dbReference type="PROSITE" id="PS51085">
    <property type="entry name" value="2FE2S_FER_2"/>
    <property type="match status" value="1"/>
</dbReference>
<keyword evidence="1" id="KW-0001">2Fe-2S</keyword>
<dbReference type="PANTHER" id="PTHR44379:SF6">
    <property type="entry name" value="BLR6046 PROTEIN"/>
    <property type="match status" value="1"/>
</dbReference>
<proteinExistence type="predicted"/>
<evidence type="ECO:0000256" key="4">
    <source>
        <dbReference type="ARBA" id="ARBA00023004"/>
    </source>
</evidence>
<dbReference type="SUPFAM" id="SSF47741">
    <property type="entry name" value="CO dehydrogenase ISP C-domain like"/>
    <property type="match status" value="1"/>
</dbReference>
<feature type="domain" description="2Fe-2S ferredoxin-type" evidence="6">
    <location>
        <begin position="1"/>
        <end position="76"/>
    </location>
</feature>
<dbReference type="PROSITE" id="PS00197">
    <property type="entry name" value="2FE2S_FER_1"/>
    <property type="match status" value="1"/>
</dbReference>
<keyword evidence="8" id="KW-1185">Reference proteome</keyword>
<dbReference type="KEGG" id="daer:H9K75_17545"/>
<keyword evidence="5" id="KW-0411">Iron-sulfur</keyword>
<dbReference type="AlphaFoldDB" id="A0A7H0GHZ1"/>
<dbReference type="InterPro" id="IPR002888">
    <property type="entry name" value="2Fe-2S-bd"/>
</dbReference>
<evidence type="ECO:0000256" key="1">
    <source>
        <dbReference type="ARBA" id="ARBA00022714"/>
    </source>
</evidence>
<evidence type="ECO:0000256" key="5">
    <source>
        <dbReference type="ARBA" id="ARBA00023014"/>
    </source>
</evidence>
<dbReference type="InterPro" id="IPR036884">
    <property type="entry name" value="2Fe-2S-bd_dom_sf"/>
</dbReference>
<evidence type="ECO:0000313" key="8">
    <source>
        <dbReference type="Proteomes" id="UP000516028"/>
    </source>
</evidence>
<dbReference type="Pfam" id="PF00111">
    <property type="entry name" value="Fer2"/>
    <property type="match status" value="1"/>
</dbReference>
<evidence type="ECO:0000256" key="2">
    <source>
        <dbReference type="ARBA" id="ARBA00022723"/>
    </source>
</evidence>
<protein>
    <submittedName>
        <fullName evidence="7">(2Fe-2S)-binding protein</fullName>
    </submittedName>
</protein>
<dbReference type="EMBL" id="CP060783">
    <property type="protein sequence ID" value="QNP47907.1"/>
    <property type="molecule type" value="Genomic_DNA"/>
</dbReference>
<dbReference type="Gene3D" id="1.10.150.120">
    <property type="entry name" value="[2Fe-2S]-binding domain"/>
    <property type="match status" value="1"/>
</dbReference>
<dbReference type="InterPro" id="IPR036010">
    <property type="entry name" value="2Fe-2S_ferredoxin-like_sf"/>
</dbReference>
<reference evidence="7 8" key="1">
    <citation type="submission" date="2020-08" db="EMBL/GenBank/DDBJ databases">
        <title>Genome sequence of Diaphorobacter aerolatus KACC 16536T.</title>
        <authorList>
            <person name="Hyun D.-W."/>
            <person name="Bae J.-W."/>
        </authorList>
    </citation>
    <scope>NUCLEOTIDE SEQUENCE [LARGE SCALE GENOMIC DNA]</scope>
    <source>
        <strain evidence="7 8">KACC 16536</strain>
    </source>
</reference>
<sequence length="203" mass="21105">MKFILNEQPVELQGIAPDTPLLYVLRNDMQLNGPKYGCGLGECGACSVLIDGRVARSCSIPLSVVEDAHVTTLEGLSPAGTAAAKAAVAQDVQMQMLGKDAIEGSGAARPSAPASGAAITLHPVQQAFIEEQAAQCGYCTNGMVMALVALFDKQPTANDEQVKLALSGNLCRCGTHVEIMRAAARARELIAQGAATKKIKEAA</sequence>
<dbReference type="RefSeq" id="WP_187723587.1">
    <property type="nucleotide sequence ID" value="NZ_CP060783.1"/>
</dbReference>
<evidence type="ECO:0000313" key="7">
    <source>
        <dbReference type="EMBL" id="QNP47907.1"/>
    </source>
</evidence>
<keyword evidence="4" id="KW-0408">Iron</keyword>
<organism evidence="7 8">
    <name type="scientific">Diaphorobacter aerolatus</name>
    <dbReference type="NCBI Taxonomy" id="1288495"/>
    <lineage>
        <taxon>Bacteria</taxon>
        <taxon>Pseudomonadati</taxon>
        <taxon>Pseudomonadota</taxon>
        <taxon>Betaproteobacteria</taxon>
        <taxon>Burkholderiales</taxon>
        <taxon>Comamonadaceae</taxon>
        <taxon>Diaphorobacter</taxon>
    </lineage>
</organism>
<dbReference type="InterPro" id="IPR006058">
    <property type="entry name" value="2Fe2S_fd_BS"/>
</dbReference>
<dbReference type="SUPFAM" id="SSF54292">
    <property type="entry name" value="2Fe-2S ferredoxin-like"/>
    <property type="match status" value="1"/>
</dbReference>
<gene>
    <name evidence="7" type="ORF">H9K75_17545</name>
</gene>
<dbReference type="InterPro" id="IPR051452">
    <property type="entry name" value="Diverse_Oxidoreductases"/>
</dbReference>
<dbReference type="InterPro" id="IPR012675">
    <property type="entry name" value="Beta-grasp_dom_sf"/>
</dbReference>
<dbReference type="Gene3D" id="3.10.20.30">
    <property type="match status" value="1"/>
</dbReference>